<feature type="non-terminal residue" evidence="1">
    <location>
        <position position="31"/>
    </location>
</feature>
<dbReference type="EMBL" id="ASHM01258079">
    <property type="protein sequence ID" value="PNX69808.1"/>
    <property type="molecule type" value="Genomic_DNA"/>
</dbReference>
<sequence>MIHIWEGPVESWGICVYEADKSLRTVRSAHL</sequence>
<dbReference type="AlphaFoldDB" id="A0A2K3KU37"/>
<proteinExistence type="predicted"/>
<gene>
    <name evidence="1" type="ORF">L195_g064602</name>
</gene>
<protein>
    <submittedName>
        <fullName evidence="1">Uncharacterized protein</fullName>
    </submittedName>
</protein>
<reference evidence="1 2" key="1">
    <citation type="journal article" date="2014" name="Am. J. Bot.">
        <title>Genome assembly and annotation for red clover (Trifolium pratense; Fabaceae).</title>
        <authorList>
            <person name="Istvanek J."/>
            <person name="Jaros M."/>
            <person name="Krenek A."/>
            <person name="Repkova J."/>
        </authorList>
    </citation>
    <scope>NUCLEOTIDE SEQUENCE [LARGE SCALE GENOMIC DNA]</scope>
    <source>
        <strain evidence="2">cv. Tatra</strain>
        <tissue evidence="1">Young leaves</tissue>
    </source>
</reference>
<reference evidence="1 2" key="2">
    <citation type="journal article" date="2017" name="Front. Plant Sci.">
        <title>Gene Classification and Mining of Molecular Markers Useful in Red Clover (Trifolium pratense) Breeding.</title>
        <authorList>
            <person name="Istvanek J."/>
            <person name="Dluhosova J."/>
            <person name="Dluhos P."/>
            <person name="Patkova L."/>
            <person name="Nedelnik J."/>
            <person name="Repkova J."/>
        </authorList>
    </citation>
    <scope>NUCLEOTIDE SEQUENCE [LARGE SCALE GENOMIC DNA]</scope>
    <source>
        <strain evidence="2">cv. Tatra</strain>
        <tissue evidence="1">Young leaves</tissue>
    </source>
</reference>
<dbReference type="Proteomes" id="UP000236291">
    <property type="component" value="Unassembled WGS sequence"/>
</dbReference>
<organism evidence="1 2">
    <name type="scientific">Trifolium pratense</name>
    <name type="common">Red clover</name>
    <dbReference type="NCBI Taxonomy" id="57577"/>
    <lineage>
        <taxon>Eukaryota</taxon>
        <taxon>Viridiplantae</taxon>
        <taxon>Streptophyta</taxon>
        <taxon>Embryophyta</taxon>
        <taxon>Tracheophyta</taxon>
        <taxon>Spermatophyta</taxon>
        <taxon>Magnoliopsida</taxon>
        <taxon>eudicotyledons</taxon>
        <taxon>Gunneridae</taxon>
        <taxon>Pentapetalae</taxon>
        <taxon>rosids</taxon>
        <taxon>fabids</taxon>
        <taxon>Fabales</taxon>
        <taxon>Fabaceae</taxon>
        <taxon>Papilionoideae</taxon>
        <taxon>50 kb inversion clade</taxon>
        <taxon>NPAAA clade</taxon>
        <taxon>Hologalegina</taxon>
        <taxon>IRL clade</taxon>
        <taxon>Trifolieae</taxon>
        <taxon>Trifolium</taxon>
    </lineage>
</organism>
<accession>A0A2K3KU37</accession>
<evidence type="ECO:0000313" key="2">
    <source>
        <dbReference type="Proteomes" id="UP000236291"/>
    </source>
</evidence>
<name>A0A2K3KU37_TRIPR</name>
<comment type="caution">
    <text evidence="1">The sequence shown here is derived from an EMBL/GenBank/DDBJ whole genome shotgun (WGS) entry which is preliminary data.</text>
</comment>
<evidence type="ECO:0000313" key="1">
    <source>
        <dbReference type="EMBL" id="PNX69808.1"/>
    </source>
</evidence>